<evidence type="ECO:0000256" key="2">
    <source>
        <dbReference type="SAM" id="Phobius"/>
    </source>
</evidence>
<protein>
    <submittedName>
        <fullName evidence="3">Uncharacterized protein</fullName>
    </submittedName>
</protein>
<name>A0ABW4RSG9_9ACTN</name>
<dbReference type="EMBL" id="JBHUFZ010000008">
    <property type="protein sequence ID" value="MFD1889271.1"/>
    <property type="molecule type" value="Genomic_DNA"/>
</dbReference>
<reference evidence="4" key="1">
    <citation type="journal article" date="2019" name="Int. J. Syst. Evol. Microbiol.">
        <title>The Global Catalogue of Microorganisms (GCM) 10K type strain sequencing project: providing services to taxonomists for standard genome sequencing and annotation.</title>
        <authorList>
            <consortium name="The Broad Institute Genomics Platform"/>
            <consortium name="The Broad Institute Genome Sequencing Center for Infectious Disease"/>
            <person name="Wu L."/>
            <person name="Ma J."/>
        </authorList>
    </citation>
    <scope>NUCLEOTIDE SEQUENCE [LARGE SCALE GENOMIC DNA]</scope>
    <source>
        <strain evidence="4">CAIM 431</strain>
    </source>
</reference>
<feature type="transmembrane region" description="Helical" evidence="2">
    <location>
        <begin position="179"/>
        <end position="197"/>
    </location>
</feature>
<feature type="region of interest" description="Disordered" evidence="1">
    <location>
        <begin position="1"/>
        <end position="50"/>
    </location>
</feature>
<feature type="transmembrane region" description="Helical" evidence="2">
    <location>
        <begin position="203"/>
        <end position="221"/>
    </location>
</feature>
<accession>A0ABW4RSG9</accession>
<dbReference type="RefSeq" id="WP_343872267.1">
    <property type="nucleotide sequence ID" value="NZ_BAAAIX010000007.1"/>
</dbReference>
<comment type="caution">
    <text evidence="3">The sequence shown here is derived from an EMBL/GenBank/DDBJ whole genome shotgun (WGS) entry which is preliminary data.</text>
</comment>
<keyword evidence="2" id="KW-1133">Transmembrane helix</keyword>
<keyword evidence="2" id="KW-0812">Transmembrane</keyword>
<keyword evidence="2" id="KW-0472">Membrane</keyword>
<evidence type="ECO:0000256" key="1">
    <source>
        <dbReference type="SAM" id="MobiDB-lite"/>
    </source>
</evidence>
<evidence type="ECO:0000313" key="4">
    <source>
        <dbReference type="Proteomes" id="UP001597326"/>
    </source>
</evidence>
<keyword evidence="4" id="KW-1185">Reference proteome</keyword>
<organism evidence="3 4">
    <name type="scientific">Luteococcus peritonei</name>
    <dbReference type="NCBI Taxonomy" id="88874"/>
    <lineage>
        <taxon>Bacteria</taxon>
        <taxon>Bacillati</taxon>
        <taxon>Actinomycetota</taxon>
        <taxon>Actinomycetes</taxon>
        <taxon>Propionibacteriales</taxon>
        <taxon>Propionibacteriaceae</taxon>
        <taxon>Luteococcus</taxon>
    </lineage>
</organism>
<gene>
    <name evidence="3" type="ORF">ACFSCS_03595</name>
</gene>
<feature type="region of interest" description="Disordered" evidence="1">
    <location>
        <begin position="63"/>
        <end position="83"/>
    </location>
</feature>
<feature type="transmembrane region" description="Helical" evidence="2">
    <location>
        <begin position="99"/>
        <end position="120"/>
    </location>
</feature>
<feature type="transmembrane region" description="Helical" evidence="2">
    <location>
        <begin position="140"/>
        <end position="167"/>
    </location>
</feature>
<dbReference type="Proteomes" id="UP001597326">
    <property type="component" value="Unassembled WGS sequence"/>
</dbReference>
<evidence type="ECO:0000313" key="3">
    <source>
        <dbReference type="EMBL" id="MFD1889271.1"/>
    </source>
</evidence>
<sequence>MGQTPADGTSRADRDPQAPFAVSQAFVEPDPSTEETAPVSEQQTPEQDRSALLAADQPCTGPAEIATLPPLEQSHPAGLPISASTGQPRRAKWMVVADVLLYAASLVSAVALARSWWLAMHMDSFMTSSHLVELWQPRPGGWRSIVAVTLVALLGAALVAAPAIAALNAWNGHRWSRTAALLAAVLGLAGWLISPWAWPAPVLSLLGALVLFLPPVTRYFGHWKTFRAGTPVPVRERHEVVYGPLPRYL</sequence>
<proteinExistence type="predicted"/>